<evidence type="ECO:0000256" key="12">
    <source>
        <dbReference type="SAM" id="SignalP"/>
    </source>
</evidence>
<evidence type="ECO:0000256" key="4">
    <source>
        <dbReference type="ARBA" id="ARBA00022692"/>
    </source>
</evidence>
<proteinExistence type="inferred from homology"/>
<keyword evidence="2 10" id="KW-0813">Transport</keyword>
<dbReference type="SUPFAM" id="SSF56935">
    <property type="entry name" value="Porins"/>
    <property type="match status" value="1"/>
</dbReference>
<dbReference type="InterPro" id="IPR000531">
    <property type="entry name" value="Beta-barrel_TonB"/>
</dbReference>
<sequence>MKRLVYIFLLFSIGNSTIAQSQLDSIQKLDEVILSDVKLKRYASGYKIRTLGDSILEKNSLSLTDLLRYNSNIYFKENGYGMVSSPSFRGTNASQTAVIWNGININSQLNGQVDFNTINTSNYDAVEIRSGGGSVQYGSGAIGGSVHLSNDLSFTKHTNHTVRMRYGSFDTKLANYGLSTGSEHWSVNFGIAYVNSENDYKYLGTDKINNNGQYDNLSINLNAGYLLNDHHVLKLYHQSFAGDRNFSGTLVAPSKSKYEDTNYRSMLEWDYFQRQYTSKVKVAHLLEEFKYFENKDAEHFSFGRVQSFIGNHNLNIKLTEAIDLRTIIEFAKYTGNGDNFASPNRDEFSATALWRHELSERLIYGLNIRKDFTSDFQSPFVFSVDGEYRFNESYAVKINGSKNFRVPTFNDLYWSPGGNLDLLPESSYQVDLGQEFSSKFIDLKFNAYYINTKDMIQWVPDKTGLFRPQNINKVKTYGSEVELFLKYTIGSHHLNMNSGYSYTVSKNDASAKQLIYVPLHKFNVNLSYSFKVVELFYQHQFNGEVNIIGGQLEKYDVGKLGLSYNYKIAKNVHSILQFNINNLYNTTYENVALRPMPNRNYQLQLTLKF</sequence>
<evidence type="ECO:0000256" key="3">
    <source>
        <dbReference type="ARBA" id="ARBA00022452"/>
    </source>
</evidence>
<dbReference type="RefSeq" id="WP_133757778.1">
    <property type="nucleotide sequence ID" value="NZ_SOBW01000008.1"/>
</dbReference>
<feature type="chain" id="PRO_5020796829" evidence="12">
    <location>
        <begin position="22"/>
        <end position="609"/>
    </location>
</feature>
<evidence type="ECO:0000313" key="15">
    <source>
        <dbReference type="EMBL" id="TDU39718.1"/>
    </source>
</evidence>
<evidence type="ECO:0000256" key="11">
    <source>
        <dbReference type="RuleBase" id="RU003357"/>
    </source>
</evidence>
<keyword evidence="6 11" id="KW-0798">TonB box</keyword>
<dbReference type="InterPro" id="IPR037066">
    <property type="entry name" value="Plug_dom_sf"/>
</dbReference>
<feature type="domain" description="TonB-dependent receptor plug" evidence="14">
    <location>
        <begin position="54"/>
        <end position="144"/>
    </location>
</feature>
<dbReference type="GO" id="GO:0009279">
    <property type="term" value="C:cell outer membrane"/>
    <property type="evidence" value="ECO:0007669"/>
    <property type="project" value="UniProtKB-SubCell"/>
</dbReference>
<evidence type="ECO:0000313" key="16">
    <source>
        <dbReference type="Proteomes" id="UP000294689"/>
    </source>
</evidence>
<reference evidence="15 16" key="1">
    <citation type="submission" date="2019-03" db="EMBL/GenBank/DDBJ databases">
        <title>Genomic Encyclopedia of Archaeal and Bacterial Type Strains, Phase II (KMG-II): from individual species to whole genera.</title>
        <authorList>
            <person name="Goeker M."/>
        </authorList>
    </citation>
    <scope>NUCLEOTIDE SEQUENCE [LARGE SCALE GENOMIC DNA]</scope>
    <source>
        <strain evidence="15 16">DSM 28135</strain>
    </source>
</reference>
<dbReference type="PROSITE" id="PS52016">
    <property type="entry name" value="TONB_DEPENDENT_REC_3"/>
    <property type="match status" value="1"/>
</dbReference>
<evidence type="ECO:0000259" key="13">
    <source>
        <dbReference type="Pfam" id="PF00593"/>
    </source>
</evidence>
<evidence type="ECO:0000256" key="2">
    <source>
        <dbReference type="ARBA" id="ARBA00022448"/>
    </source>
</evidence>
<evidence type="ECO:0000256" key="1">
    <source>
        <dbReference type="ARBA" id="ARBA00004571"/>
    </source>
</evidence>
<feature type="domain" description="TonB-dependent receptor-like beta-barrel" evidence="13">
    <location>
        <begin position="256"/>
        <end position="583"/>
    </location>
</feature>
<feature type="signal peptide" evidence="12">
    <location>
        <begin position="1"/>
        <end position="21"/>
    </location>
</feature>
<protein>
    <submittedName>
        <fullName evidence="15">Iron complex outermembrane receptor protein</fullName>
    </submittedName>
</protein>
<dbReference type="AlphaFoldDB" id="A0A4R7PXR3"/>
<keyword evidence="8 15" id="KW-0675">Receptor</keyword>
<dbReference type="Gene3D" id="2.40.170.20">
    <property type="entry name" value="TonB-dependent receptor, beta-barrel domain"/>
    <property type="match status" value="1"/>
</dbReference>
<comment type="caution">
    <text evidence="15">The sequence shown here is derived from an EMBL/GenBank/DDBJ whole genome shotgun (WGS) entry which is preliminary data.</text>
</comment>
<keyword evidence="5 12" id="KW-0732">Signal</keyword>
<keyword evidence="4 10" id="KW-0812">Transmembrane</keyword>
<name>A0A4R7PXR3_9FLAO</name>
<dbReference type="PANTHER" id="PTHR30069:SF29">
    <property type="entry name" value="HEMOGLOBIN AND HEMOGLOBIN-HAPTOGLOBIN-BINDING PROTEIN 1-RELATED"/>
    <property type="match status" value="1"/>
</dbReference>
<dbReference type="Pfam" id="PF00593">
    <property type="entry name" value="TonB_dep_Rec_b-barrel"/>
    <property type="match status" value="1"/>
</dbReference>
<accession>A0A4R7PXR3</accession>
<keyword evidence="7 10" id="KW-0472">Membrane</keyword>
<dbReference type="GO" id="GO:0044718">
    <property type="term" value="P:siderophore transmembrane transport"/>
    <property type="evidence" value="ECO:0007669"/>
    <property type="project" value="TreeGrafter"/>
</dbReference>
<evidence type="ECO:0000256" key="8">
    <source>
        <dbReference type="ARBA" id="ARBA00023170"/>
    </source>
</evidence>
<evidence type="ECO:0000256" key="10">
    <source>
        <dbReference type="PROSITE-ProRule" id="PRU01360"/>
    </source>
</evidence>
<evidence type="ECO:0000259" key="14">
    <source>
        <dbReference type="Pfam" id="PF07715"/>
    </source>
</evidence>
<dbReference type="OrthoDB" id="9762903at2"/>
<dbReference type="InterPro" id="IPR036942">
    <property type="entry name" value="Beta-barrel_TonB_sf"/>
</dbReference>
<comment type="similarity">
    <text evidence="10 11">Belongs to the TonB-dependent receptor family.</text>
</comment>
<dbReference type="EMBL" id="SOBW01000008">
    <property type="protein sequence ID" value="TDU39718.1"/>
    <property type="molecule type" value="Genomic_DNA"/>
</dbReference>
<dbReference type="Gene3D" id="2.170.130.10">
    <property type="entry name" value="TonB-dependent receptor, plug domain"/>
    <property type="match status" value="1"/>
</dbReference>
<evidence type="ECO:0000256" key="6">
    <source>
        <dbReference type="ARBA" id="ARBA00023077"/>
    </source>
</evidence>
<organism evidence="15 16">
    <name type="scientific">Gelidibacter sediminis</name>
    <dbReference type="NCBI Taxonomy" id="1608710"/>
    <lineage>
        <taxon>Bacteria</taxon>
        <taxon>Pseudomonadati</taxon>
        <taxon>Bacteroidota</taxon>
        <taxon>Flavobacteriia</taxon>
        <taxon>Flavobacteriales</taxon>
        <taxon>Flavobacteriaceae</taxon>
        <taxon>Gelidibacter</taxon>
    </lineage>
</organism>
<evidence type="ECO:0000256" key="7">
    <source>
        <dbReference type="ARBA" id="ARBA00023136"/>
    </source>
</evidence>
<evidence type="ECO:0000256" key="5">
    <source>
        <dbReference type="ARBA" id="ARBA00022729"/>
    </source>
</evidence>
<dbReference type="Pfam" id="PF07715">
    <property type="entry name" value="Plug"/>
    <property type="match status" value="1"/>
</dbReference>
<keyword evidence="9 10" id="KW-0998">Cell outer membrane</keyword>
<gene>
    <name evidence="15" type="ORF">BXY82_1748</name>
</gene>
<evidence type="ECO:0000256" key="9">
    <source>
        <dbReference type="ARBA" id="ARBA00023237"/>
    </source>
</evidence>
<keyword evidence="3 10" id="KW-1134">Transmembrane beta strand</keyword>
<dbReference type="PANTHER" id="PTHR30069">
    <property type="entry name" value="TONB-DEPENDENT OUTER MEMBRANE RECEPTOR"/>
    <property type="match status" value="1"/>
</dbReference>
<dbReference type="GO" id="GO:0015344">
    <property type="term" value="F:siderophore uptake transmembrane transporter activity"/>
    <property type="evidence" value="ECO:0007669"/>
    <property type="project" value="TreeGrafter"/>
</dbReference>
<comment type="subcellular location">
    <subcellularLocation>
        <location evidence="1 10">Cell outer membrane</location>
        <topology evidence="1 10">Multi-pass membrane protein</topology>
    </subcellularLocation>
</comment>
<dbReference type="Proteomes" id="UP000294689">
    <property type="component" value="Unassembled WGS sequence"/>
</dbReference>
<dbReference type="InterPro" id="IPR012910">
    <property type="entry name" value="Plug_dom"/>
</dbReference>
<dbReference type="InterPro" id="IPR039426">
    <property type="entry name" value="TonB-dep_rcpt-like"/>
</dbReference>
<keyword evidence="16" id="KW-1185">Reference proteome</keyword>